<comment type="caution">
    <text evidence="1">The sequence shown here is derived from an EMBL/GenBank/DDBJ whole genome shotgun (WGS) entry which is preliminary data.</text>
</comment>
<protein>
    <submittedName>
        <fullName evidence="1">Uncharacterized protein</fullName>
    </submittedName>
</protein>
<evidence type="ECO:0000313" key="2">
    <source>
        <dbReference type="Proteomes" id="UP000662074"/>
    </source>
</evidence>
<accession>A0A917N0L1</accession>
<proteinExistence type="predicted"/>
<dbReference type="AlphaFoldDB" id="A0A917N0L1"/>
<evidence type="ECO:0000313" key="1">
    <source>
        <dbReference type="EMBL" id="GGI49955.1"/>
    </source>
</evidence>
<organism evidence="1 2">
    <name type="scientific">Mucilaginibacter galii</name>
    <dbReference type="NCBI Taxonomy" id="2005073"/>
    <lineage>
        <taxon>Bacteria</taxon>
        <taxon>Pseudomonadati</taxon>
        <taxon>Bacteroidota</taxon>
        <taxon>Sphingobacteriia</taxon>
        <taxon>Sphingobacteriales</taxon>
        <taxon>Sphingobacteriaceae</taxon>
        <taxon>Mucilaginibacter</taxon>
    </lineage>
</organism>
<reference evidence="1" key="1">
    <citation type="journal article" date="2014" name="Int. J. Syst. Evol. Microbiol.">
        <title>Complete genome sequence of Corynebacterium casei LMG S-19264T (=DSM 44701T), isolated from a smear-ripened cheese.</title>
        <authorList>
            <consortium name="US DOE Joint Genome Institute (JGI-PGF)"/>
            <person name="Walter F."/>
            <person name="Albersmeier A."/>
            <person name="Kalinowski J."/>
            <person name="Ruckert C."/>
        </authorList>
    </citation>
    <scope>NUCLEOTIDE SEQUENCE</scope>
    <source>
        <strain evidence="1">CCM 8711</strain>
    </source>
</reference>
<sequence length="65" mass="7716">MLLRGEIAWQSHGDQSKRDFPAIARNDMGFYQLQTFLNNSNKKSRPVYRPGFFMLIPRLVKLLFR</sequence>
<keyword evidence="2" id="KW-1185">Reference proteome</keyword>
<gene>
    <name evidence="1" type="ORF">GCM10011425_11670</name>
</gene>
<dbReference type="Proteomes" id="UP000662074">
    <property type="component" value="Unassembled WGS sequence"/>
</dbReference>
<reference evidence="1" key="2">
    <citation type="submission" date="2020-09" db="EMBL/GenBank/DDBJ databases">
        <authorList>
            <person name="Sun Q."/>
            <person name="Sedlacek I."/>
        </authorList>
    </citation>
    <scope>NUCLEOTIDE SEQUENCE</scope>
    <source>
        <strain evidence="1">CCM 8711</strain>
    </source>
</reference>
<dbReference type="EMBL" id="BMDO01000002">
    <property type="protein sequence ID" value="GGI49955.1"/>
    <property type="molecule type" value="Genomic_DNA"/>
</dbReference>
<name>A0A917N0L1_9SPHI</name>